<feature type="compositionally biased region" description="Polar residues" evidence="2">
    <location>
        <begin position="913"/>
        <end position="930"/>
    </location>
</feature>
<feature type="region of interest" description="Disordered" evidence="2">
    <location>
        <begin position="473"/>
        <end position="623"/>
    </location>
</feature>
<evidence type="ECO:0000313" key="4">
    <source>
        <dbReference type="EMBL" id="KAF2404406.1"/>
    </source>
</evidence>
<evidence type="ECO:0000256" key="1">
    <source>
        <dbReference type="PROSITE-ProRule" id="PRU00176"/>
    </source>
</evidence>
<reference evidence="4" key="1">
    <citation type="journal article" date="2020" name="Stud. Mycol.">
        <title>101 Dothideomycetes genomes: a test case for predicting lifestyles and emergence of pathogens.</title>
        <authorList>
            <person name="Haridas S."/>
            <person name="Albert R."/>
            <person name="Binder M."/>
            <person name="Bloem J."/>
            <person name="Labutti K."/>
            <person name="Salamov A."/>
            <person name="Andreopoulos B."/>
            <person name="Baker S."/>
            <person name="Barry K."/>
            <person name="Bills G."/>
            <person name="Bluhm B."/>
            <person name="Cannon C."/>
            <person name="Castanera R."/>
            <person name="Culley D."/>
            <person name="Daum C."/>
            <person name="Ezra D."/>
            <person name="Gonzalez J."/>
            <person name="Henrissat B."/>
            <person name="Kuo A."/>
            <person name="Liang C."/>
            <person name="Lipzen A."/>
            <person name="Lutzoni F."/>
            <person name="Magnuson J."/>
            <person name="Mondo S."/>
            <person name="Nolan M."/>
            <person name="Ohm R."/>
            <person name="Pangilinan J."/>
            <person name="Park H.-J."/>
            <person name="Ramirez L."/>
            <person name="Alfaro M."/>
            <person name="Sun H."/>
            <person name="Tritt A."/>
            <person name="Yoshinaga Y."/>
            <person name="Zwiers L.-H."/>
            <person name="Turgeon B."/>
            <person name="Goodwin S."/>
            <person name="Spatafora J."/>
            <person name="Crous P."/>
            <person name="Grigoriev I."/>
        </authorList>
    </citation>
    <scope>NUCLEOTIDE SEQUENCE</scope>
    <source>
        <strain evidence="4">CBS 262.69</strain>
    </source>
</reference>
<evidence type="ECO:0000313" key="5">
    <source>
        <dbReference type="Proteomes" id="UP000799640"/>
    </source>
</evidence>
<dbReference type="Proteomes" id="UP000799640">
    <property type="component" value="Unassembled WGS sequence"/>
</dbReference>
<dbReference type="PROSITE" id="PS50102">
    <property type="entry name" value="RRM"/>
    <property type="match status" value="1"/>
</dbReference>
<dbReference type="InterPro" id="IPR000504">
    <property type="entry name" value="RRM_dom"/>
</dbReference>
<feature type="region of interest" description="Disordered" evidence="2">
    <location>
        <begin position="643"/>
        <end position="814"/>
    </location>
</feature>
<protein>
    <recommendedName>
        <fullName evidence="3">RRM domain-containing protein</fullName>
    </recommendedName>
</protein>
<keyword evidence="5" id="KW-1185">Reference proteome</keyword>
<sequence>MASVPRMLPSGPNVTLCRYPGKITTLGPAPYEKYGDLFQGPEASARPWGNGGFAPEQPTFFTPHPPRQGLVRGSYRVPGRRSFSDAVSPLSAINPEEKLMLPEGVGNGAPTPVRDEYIYDRHYVGKFVKKHVDTLRVGGLAEGVTIADVERLFGTYGPLVHIPTPLQDSGHFQYTFIQFKEMVSARNALEQLRNYPFKGMRLQVEICRKFFPDDLERRRQRGSTWTAHDHGSTSKEQNMYLNKKYSSQDVRSQLPDPVTWPKPSEAAGSATSQPPGGKTSTPYKEPPASNVTTGEKKIAEAIQHVKQVEANDSKPAPKASKKKNSKRQKSSNREISTPDGAQKASASKKEGDSKRGGPHRQSTSVDHGPSKSESAADAQKKTGTQKKNQNFKKTEALKEGETSTSKQKTNGSKDSGNKVHVPTPAQNQGGQKWSEVLKPKVSSFTGGIGGAMAPGISVCASSYLSSEPWDEFKGRAPQISKKPEILKENSKGGHDSKETTINQDESLPDDLVHAEVKPAGFEKSPTQTLKTTTENEKDTQVPNEPSGNVIVPAPTTSVDQKPAPQKSGEPKKLDVQEPVVTPKLEGQQGPQEPVVTPKLEGLEGPQKSEVTEKKSPVAQPSSLAPTISELLATIARVETTKLETSVASQNPLITEPETAEGQMTGSKSNDVPQEKQDASEAGTKKPAAVTESLNPFAHQKAAQKAAQKALTAQKKKERRNKKHNPKLSQAEKSSKNSSESEMSLPAVVPRGNDISPAQDSSTVRSKLPGAPIKPVGMDSATTAKANAEQPTGAAKVMEPSSSHDMPRNHALNTANNLIPDLTSMQEKAAVPGTSGNKIAFTEAAKQVDATTASDDAAKQPGQPVGGLPGSVTADSGGGTAKSTSNAKKNRKKYEKKKAKKAAMETEVKGGADNLSSPSFTDGSRSPSMSLRGSPEIDIPIKAPESQKTSKTAEWTWLEDEGY</sequence>
<evidence type="ECO:0000259" key="3">
    <source>
        <dbReference type="PROSITE" id="PS50102"/>
    </source>
</evidence>
<dbReference type="SUPFAM" id="SSF54928">
    <property type="entry name" value="RNA-binding domain, RBD"/>
    <property type="match status" value="1"/>
</dbReference>
<dbReference type="Gene3D" id="3.30.70.330">
    <property type="match status" value="1"/>
</dbReference>
<feature type="compositionally biased region" description="Basic residues" evidence="2">
    <location>
        <begin position="887"/>
        <end position="900"/>
    </location>
</feature>
<feature type="compositionally biased region" description="Polar residues" evidence="2">
    <location>
        <begin position="643"/>
        <end position="652"/>
    </location>
</feature>
<feature type="domain" description="RRM" evidence="3">
    <location>
        <begin position="133"/>
        <end position="209"/>
    </location>
</feature>
<feature type="compositionally biased region" description="Basic and acidic residues" evidence="2">
    <location>
        <begin position="481"/>
        <end position="498"/>
    </location>
</feature>
<dbReference type="EMBL" id="ML996688">
    <property type="protein sequence ID" value="KAF2404406.1"/>
    <property type="molecule type" value="Genomic_DNA"/>
</dbReference>
<dbReference type="GO" id="GO:0003723">
    <property type="term" value="F:RNA binding"/>
    <property type="evidence" value="ECO:0007669"/>
    <property type="project" value="UniProtKB-UniRule"/>
</dbReference>
<dbReference type="CDD" id="cd00590">
    <property type="entry name" value="RRM_SF"/>
    <property type="match status" value="1"/>
</dbReference>
<feature type="region of interest" description="Disordered" evidence="2">
    <location>
        <begin position="45"/>
        <end position="68"/>
    </location>
</feature>
<evidence type="ECO:0000256" key="2">
    <source>
        <dbReference type="SAM" id="MobiDB-lite"/>
    </source>
</evidence>
<gene>
    <name evidence="4" type="ORF">EJ06DRAFT_200679</name>
</gene>
<feature type="compositionally biased region" description="Polar residues" evidence="2">
    <location>
        <begin position="755"/>
        <end position="764"/>
    </location>
</feature>
<feature type="compositionally biased region" description="Basic and acidic residues" evidence="2">
    <location>
        <begin position="392"/>
        <end position="401"/>
    </location>
</feature>
<name>A0A6G1I8G0_9PEZI</name>
<feature type="compositionally biased region" description="Basic residues" evidence="2">
    <location>
        <begin position="319"/>
        <end position="330"/>
    </location>
</feature>
<feature type="compositionally biased region" description="Polar residues" evidence="2">
    <location>
        <begin position="402"/>
        <end position="414"/>
    </location>
</feature>
<feature type="compositionally biased region" description="Polar residues" evidence="2">
    <location>
        <begin position="661"/>
        <end position="671"/>
    </location>
</feature>
<feature type="compositionally biased region" description="Polar residues" evidence="2">
    <location>
        <begin position="269"/>
        <end position="282"/>
    </location>
</feature>
<dbReference type="Pfam" id="PF00076">
    <property type="entry name" value="RRM_1"/>
    <property type="match status" value="1"/>
</dbReference>
<dbReference type="AlphaFoldDB" id="A0A6G1I8G0"/>
<proteinExistence type="predicted"/>
<dbReference type="InterPro" id="IPR012677">
    <property type="entry name" value="Nucleotide-bd_a/b_plait_sf"/>
</dbReference>
<feature type="compositionally biased region" description="Basic residues" evidence="2">
    <location>
        <begin position="713"/>
        <end position="725"/>
    </location>
</feature>
<dbReference type="SMART" id="SM00360">
    <property type="entry name" value="RRM"/>
    <property type="match status" value="1"/>
</dbReference>
<feature type="compositionally biased region" description="Low complexity" evidence="2">
    <location>
        <begin position="699"/>
        <end position="712"/>
    </location>
</feature>
<feature type="region of interest" description="Disordered" evidence="2">
    <location>
        <begin position="246"/>
        <end position="452"/>
    </location>
</feature>
<keyword evidence="1" id="KW-0694">RNA-binding</keyword>
<accession>A0A6G1I8G0</accession>
<dbReference type="OrthoDB" id="5970at2759"/>
<organism evidence="4 5">
    <name type="scientific">Trichodelitschia bisporula</name>
    <dbReference type="NCBI Taxonomy" id="703511"/>
    <lineage>
        <taxon>Eukaryota</taxon>
        <taxon>Fungi</taxon>
        <taxon>Dikarya</taxon>
        <taxon>Ascomycota</taxon>
        <taxon>Pezizomycotina</taxon>
        <taxon>Dothideomycetes</taxon>
        <taxon>Dothideomycetes incertae sedis</taxon>
        <taxon>Phaeotrichales</taxon>
        <taxon>Phaeotrichaceae</taxon>
        <taxon>Trichodelitschia</taxon>
    </lineage>
</organism>
<dbReference type="InterPro" id="IPR035979">
    <property type="entry name" value="RBD_domain_sf"/>
</dbReference>
<feature type="region of interest" description="Disordered" evidence="2">
    <location>
        <begin position="847"/>
        <end position="962"/>
    </location>
</feature>